<evidence type="ECO:0000256" key="7">
    <source>
        <dbReference type="ARBA" id="ARBA00023180"/>
    </source>
</evidence>
<dbReference type="AlphaFoldDB" id="W2S2H3"/>
<dbReference type="Proteomes" id="UP000030752">
    <property type="component" value="Unassembled WGS sequence"/>
</dbReference>
<sequence length="470" mass="53265">MDLVRITTPLSWLLSLVAFFSLLVSTKENFLFAVLFCFRYIRLIVHVLSFYCVYKPTPLPVNPTLKPSDCTIIIPTIDPENAGFLECIRTVLQNQPGAIIIVTVGNAKVKLVKKVVKPFRRSWPSTTISVTQTDVANKRRQVCHALPQVKTAITVLVDDHVYWPSLDFLKTICAPFEDSKVGGLGTNKVVRRTGSGWGMNSIFNFLACVYLERHNFELAATNAIDGGVFVLSGRTSAHRTCILQDPDFLGGFANEYFFFGKLGPINPDDDNFITRWEVKKGWRIKIQYCEDATIETELGSPGKYMSQCLRWVRTTWRSNSCSLFTDRTVWYAQPWCTYSVYISSFFNFALFYDAALFYTLRRTTFGGTWTPTLVMATWVFASKMVKLIPHFRRCPADLMLIPAYILFAYIHSFYKLYALFTFYNVAWSGRNLAAVDADAQIDGSSSDDSDQDEENNDGIEAGDFSGKHCT</sequence>
<dbReference type="SUPFAM" id="SSF53448">
    <property type="entry name" value="Nucleotide-diphospho-sugar transferases"/>
    <property type="match status" value="1"/>
</dbReference>
<evidence type="ECO:0000256" key="1">
    <source>
        <dbReference type="ARBA" id="ARBA00004370"/>
    </source>
</evidence>
<keyword evidence="7" id="KW-0325">Glycoprotein</keyword>
<keyword evidence="5 9" id="KW-1133">Transmembrane helix</keyword>
<keyword evidence="2" id="KW-0328">Glycosyltransferase</keyword>
<evidence type="ECO:0000256" key="3">
    <source>
        <dbReference type="ARBA" id="ARBA00022679"/>
    </source>
</evidence>
<dbReference type="InParanoid" id="W2S2H3"/>
<dbReference type="PANTHER" id="PTHR47844">
    <property type="entry name" value="SYNTHASE CPS1, PUTATIVE (AFU_ORTHOLOGUE AFUA_7G02500)-RELATED"/>
    <property type="match status" value="1"/>
</dbReference>
<proteinExistence type="predicted"/>
<evidence type="ECO:0000256" key="9">
    <source>
        <dbReference type="SAM" id="Phobius"/>
    </source>
</evidence>
<reference evidence="10 11" key="1">
    <citation type="submission" date="2013-03" db="EMBL/GenBank/DDBJ databases">
        <title>The Genome Sequence of Phialophora europaea CBS 101466.</title>
        <authorList>
            <consortium name="The Broad Institute Genomics Platform"/>
            <person name="Cuomo C."/>
            <person name="de Hoog S."/>
            <person name="Gorbushina A."/>
            <person name="Walker B."/>
            <person name="Young S.K."/>
            <person name="Zeng Q."/>
            <person name="Gargeya S."/>
            <person name="Fitzgerald M."/>
            <person name="Haas B."/>
            <person name="Abouelleil A."/>
            <person name="Allen A.W."/>
            <person name="Alvarado L."/>
            <person name="Arachchi H.M."/>
            <person name="Berlin A.M."/>
            <person name="Chapman S.B."/>
            <person name="Gainer-Dewar J."/>
            <person name="Goldberg J."/>
            <person name="Griggs A."/>
            <person name="Gujja S."/>
            <person name="Hansen M."/>
            <person name="Howarth C."/>
            <person name="Imamovic A."/>
            <person name="Ireland A."/>
            <person name="Larimer J."/>
            <person name="McCowan C."/>
            <person name="Murphy C."/>
            <person name="Pearson M."/>
            <person name="Poon T.W."/>
            <person name="Priest M."/>
            <person name="Roberts A."/>
            <person name="Saif S."/>
            <person name="Shea T."/>
            <person name="Sisk P."/>
            <person name="Sykes S."/>
            <person name="Wortman J."/>
            <person name="Nusbaum C."/>
            <person name="Birren B."/>
        </authorList>
    </citation>
    <scope>NUCLEOTIDE SEQUENCE [LARGE SCALE GENOMIC DNA]</scope>
    <source>
        <strain evidence="10 11">CBS 101466</strain>
    </source>
</reference>
<dbReference type="PANTHER" id="PTHR47844:SF1">
    <property type="entry name" value="EXOSTOSIN-LIKE 2"/>
    <property type="match status" value="1"/>
</dbReference>
<keyword evidence="11" id="KW-1185">Reference proteome</keyword>
<feature type="compositionally biased region" description="Acidic residues" evidence="8">
    <location>
        <begin position="445"/>
        <end position="457"/>
    </location>
</feature>
<feature type="transmembrane region" description="Helical" evidence="9">
    <location>
        <begin position="6"/>
        <end position="24"/>
    </location>
</feature>
<evidence type="ECO:0000313" key="11">
    <source>
        <dbReference type="Proteomes" id="UP000030752"/>
    </source>
</evidence>
<evidence type="ECO:0000256" key="5">
    <source>
        <dbReference type="ARBA" id="ARBA00022989"/>
    </source>
</evidence>
<dbReference type="HOGENOM" id="CLU_019940_2_1_1"/>
<keyword evidence="4 9" id="KW-0812">Transmembrane</keyword>
<dbReference type="Pfam" id="PF13641">
    <property type="entry name" value="Glyco_tranf_2_3"/>
    <property type="match status" value="1"/>
</dbReference>
<dbReference type="STRING" id="1220924.W2S2H3"/>
<dbReference type="GO" id="GO:0016757">
    <property type="term" value="F:glycosyltransferase activity"/>
    <property type="evidence" value="ECO:0007669"/>
    <property type="project" value="UniProtKB-KW"/>
</dbReference>
<feature type="transmembrane region" description="Helical" evidence="9">
    <location>
        <begin position="338"/>
        <end position="358"/>
    </location>
</feature>
<dbReference type="GO" id="GO:0016020">
    <property type="term" value="C:membrane"/>
    <property type="evidence" value="ECO:0007669"/>
    <property type="project" value="UniProtKB-SubCell"/>
</dbReference>
<dbReference type="RefSeq" id="XP_008716767.1">
    <property type="nucleotide sequence ID" value="XM_008718545.1"/>
</dbReference>
<dbReference type="eggNOG" id="ENOG502SICP">
    <property type="taxonomic scope" value="Eukaryota"/>
</dbReference>
<evidence type="ECO:0000256" key="6">
    <source>
        <dbReference type="ARBA" id="ARBA00023136"/>
    </source>
</evidence>
<evidence type="ECO:0000256" key="2">
    <source>
        <dbReference type="ARBA" id="ARBA00022676"/>
    </source>
</evidence>
<evidence type="ECO:0008006" key="12">
    <source>
        <dbReference type="Google" id="ProtNLM"/>
    </source>
</evidence>
<keyword evidence="3" id="KW-0808">Transferase</keyword>
<evidence type="ECO:0000313" key="10">
    <source>
        <dbReference type="EMBL" id="ETN42258.1"/>
    </source>
</evidence>
<accession>W2S2H3</accession>
<comment type="subcellular location">
    <subcellularLocation>
        <location evidence="1">Membrane</location>
    </subcellularLocation>
</comment>
<protein>
    <recommendedName>
        <fullName evidence="12">Glycosyltransferase 2-like domain-containing protein</fullName>
    </recommendedName>
</protein>
<feature type="region of interest" description="Disordered" evidence="8">
    <location>
        <begin position="443"/>
        <end position="470"/>
    </location>
</feature>
<dbReference type="GeneID" id="19971538"/>
<dbReference type="InterPro" id="IPR052427">
    <property type="entry name" value="Glycosyltrans_GT2/GT47"/>
</dbReference>
<feature type="transmembrane region" description="Helical" evidence="9">
    <location>
        <begin position="401"/>
        <end position="423"/>
    </location>
</feature>
<organism evidence="10 11">
    <name type="scientific">Cyphellophora europaea (strain CBS 101466)</name>
    <name type="common">Phialophora europaea</name>
    <dbReference type="NCBI Taxonomy" id="1220924"/>
    <lineage>
        <taxon>Eukaryota</taxon>
        <taxon>Fungi</taxon>
        <taxon>Dikarya</taxon>
        <taxon>Ascomycota</taxon>
        <taxon>Pezizomycotina</taxon>
        <taxon>Eurotiomycetes</taxon>
        <taxon>Chaetothyriomycetidae</taxon>
        <taxon>Chaetothyriales</taxon>
        <taxon>Cyphellophoraceae</taxon>
        <taxon>Cyphellophora</taxon>
    </lineage>
</organism>
<dbReference type="OrthoDB" id="2849215at2759"/>
<name>W2S2H3_CYPE1</name>
<evidence type="ECO:0000256" key="4">
    <source>
        <dbReference type="ARBA" id="ARBA00022692"/>
    </source>
</evidence>
<dbReference type="EMBL" id="KB822719">
    <property type="protein sequence ID" value="ETN42258.1"/>
    <property type="molecule type" value="Genomic_DNA"/>
</dbReference>
<feature type="transmembrane region" description="Helical" evidence="9">
    <location>
        <begin position="365"/>
        <end position="381"/>
    </location>
</feature>
<gene>
    <name evidence="10" type="ORF">HMPREF1541_04199</name>
</gene>
<keyword evidence="6 9" id="KW-0472">Membrane</keyword>
<dbReference type="CDD" id="cd06434">
    <property type="entry name" value="GT2_HAS"/>
    <property type="match status" value="1"/>
</dbReference>
<dbReference type="VEuPathDB" id="FungiDB:HMPREF1541_04199"/>
<evidence type="ECO:0000256" key="8">
    <source>
        <dbReference type="SAM" id="MobiDB-lite"/>
    </source>
</evidence>
<dbReference type="InterPro" id="IPR029044">
    <property type="entry name" value="Nucleotide-diphossugar_trans"/>
</dbReference>